<dbReference type="Pfam" id="PF07885">
    <property type="entry name" value="Ion_trans_2"/>
    <property type="match status" value="1"/>
</dbReference>
<name>A0ABQ2AWB7_9PSED</name>
<proteinExistence type="predicted"/>
<evidence type="ECO:0000313" key="3">
    <source>
        <dbReference type="EMBL" id="GGH96922.1"/>
    </source>
</evidence>
<evidence type="ECO:0000259" key="2">
    <source>
        <dbReference type="Pfam" id="PF07885"/>
    </source>
</evidence>
<dbReference type="Gene3D" id="1.10.287.70">
    <property type="match status" value="1"/>
</dbReference>
<feature type="transmembrane region" description="Helical" evidence="1">
    <location>
        <begin position="16"/>
        <end position="34"/>
    </location>
</feature>
<feature type="transmembrane region" description="Helical" evidence="1">
    <location>
        <begin position="121"/>
        <end position="143"/>
    </location>
</feature>
<keyword evidence="1" id="KW-0472">Membrane</keyword>
<feature type="transmembrane region" description="Helical" evidence="1">
    <location>
        <begin position="194"/>
        <end position="212"/>
    </location>
</feature>
<accession>A0ABQ2AWB7</accession>
<keyword evidence="1" id="KW-0812">Transmembrane</keyword>
<protein>
    <recommendedName>
        <fullName evidence="2">Potassium channel domain-containing protein</fullName>
    </recommendedName>
</protein>
<keyword evidence="1" id="KW-1133">Transmembrane helix</keyword>
<organism evidence="3 4">
    <name type="scientific">Pseudomonas fluvialis</name>
    <dbReference type="NCBI Taxonomy" id="1793966"/>
    <lineage>
        <taxon>Bacteria</taxon>
        <taxon>Pseudomonadati</taxon>
        <taxon>Pseudomonadota</taxon>
        <taxon>Gammaproteobacteria</taxon>
        <taxon>Pseudomonadales</taxon>
        <taxon>Pseudomonadaceae</taxon>
        <taxon>Pseudomonas</taxon>
    </lineage>
</organism>
<dbReference type="RefSeq" id="WP_170307371.1">
    <property type="nucleotide sequence ID" value="NZ_BMDE01000011.1"/>
</dbReference>
<feature type="transmembrane region" description="Helical" evidence="1">
    <location>
        <begin position="90"/>
        <end position="109"/>
    </location>
</feature>
<gene>
    <name evidence="3" type="ORF">GCM10007363_29640</name>
</gene>
<dbReference type="InterPro" id="IPR013099">
    <property type="entry name" value="K_chnl_dom"/>
</dbReference>
<dbReference type="Proteomes" id="UP000655550">
    <property type="component" value="Unassembled WGS sequence"/>
</dbReference>
<feature type="transmembrane region" description="Helical" evidence="1">
    <location>
        <begin position="40"/>
        <end position="57"/>
    </location>
</feature>
<reference evidence="4" key="1">
    <citation type="journal article" date="2019" name="Int. J. Syst. Evol. Microbiol.">
        <title>The Global Catalogue of Microorganisms (GCM) 10K type strain sequencing project: providing services to taxonomists for standard genome sequencing and annotation.</title>
        <authorList>
            <consortium name="The Broad Institute Genomics Platform"/>
            <consortium name="The Broad Institute Genome Sequencing Center for Infectious Disease"/>
            <person name="Wu L."/>
            <person name="Ma J."/>
        </authorList>
    </citation>
    <scope>NUCLEOTIDE SEQUENCE [LARGE SCALE GENOMIC DNA]</scope>
    <source>
        <strain evidence="4">CCM 8778</strain>
    </source>
</reference>
<evidence type="ECO:0000256" key="1">
    <source>
        <dbReference type="SAM" id="Phobius"/>
    </source>
</evidence>
<feature type="transmembrane region" description="Helical" evidence="1">
    <location>
        <begin position="163"/>
        <end position="182"/>
    </location>
</feature>
<feature type="domain" description="Potassium channel" evidence="2">
    <location>
        <begin position="133"/>
        <end position="207"/>
    </location>
</feature>
<keyword evidence="4" id="KW-1185">Reference proteome</keyword>
<comment type="caution">
    <text evidence="3">The sequence shown here is derived from an EMBL/GenBank/DDBJ whole genome shotgun (WGS) entry which is preliminary data.</text>
</comment>
<evidence type="ECO:0000313" key="4">
    <source>
        <dbReference type="Proteomes" id="UP000655550"/>
    </source>
</evidence>
<feature type="transmembrane region" description="Helical" evidence="1">
    <location>
        <begin position="66"/>
        <end position="84"/>
    </location>
</feature>
<sequence>MLQAGAQWLNALLLRYRLRLLFAASVLLTAVLGWPKPALWLAWGSLLLVLLASLNTLRHKRTLRGLIGLLGLASLALLVLERVLQWHPLFGQGVGMMVFYLAMVASLFNRVIHERPVTGELIYGLLALYLLLALAYAMAYQLINSLQPDAFRSLHGPLQINDFVYYSLVTLTTLGYGDIHALAPAARLLSVSEAVAGVMFIAIAVARSLMLINDRDDSA</sequence>
<dbReference type="EMBL" id="BMDE01000011">
    <property type="protein sequence ID" value="GGH96922.1"/>
    <property type="molecule type" value="Genomic_DNA"/>
</dbReference>
<dbReference type="SUPFAM" id="SSF81324">
    <property type="entry name" value="Voltage-gated potassium channels"/>
    <property type="match status" value="1"/>
</dbReference>